<evidence type="ECO:0000256" key="1">
    <source>
        <dbReference type="ARBA" id="ARBA00006115"/>
    </source>
</evidence>
<organism evidence="11 12">
    <name type="scientific">Sphingobium chungbukense</name>
    <dbReference type="NCBI Taxonomy" id="56193"/>
    <lineage>
        <taxon>Bacteria</taxon>
        <taxon>Pseudomonadati</taxon>
        <taxon>Pseudomonadota</taxon>
        <taxon>Alphaproteobacteria</taxon>
        <taxon>Sphingomonadales</taxon>
        <taxon>Sphingomonadaceae</taxon>
        <taxon>Sphingobium</taxon>
    </lineage>
</organism>
<comment type="similarity">
    <text evidence="1 8">Belongs to the mannose-6-phosphate isomerase type 2 family.</text>
</comment>
<dbReference type="PANTHER" id="PTHR46390">
    <property type="entry name" value="MANNOSE-1-PHOSPHATE GUANYLYLTRANSFERASE"/>
    <property type="match status" value="1"/>
</dbReference>
<dbReference type="Pfam" id="PF01050">
    <property type="entry name" value="MannoseP_isomer"/>
    <property type="match status" value="1"/>
</dbReference>
<dbReference type="RefSeq" id="WP_046765050.1">
    <property type="nucleotide sequence ID" value="NZ_LBIC01000009.1"/>
</dbReference>
<evidence type="ECO:0000313" key="12">
    <source>
        <dbReference type="Proteomes" id="UP000033874"/>
    </source>
</evidence>
<dbReference type="InterPro" id="IPR029044">
    <property type="entry name" value="Nucleotide-diphossugar_trans"/>
</dbReference>
<evidence type="ECO:0000256" key="3">
    <source>
        <dbReference type="ARBA" id="ARBA00022679"/>
    </source>
</evidence>
<dbReference type="Proteomes" id="UP000033874">
    <property type="component" value="Unassembled WGS sequence"/>
</dbReference>
<dbReference type="NCBIfam" id="TIGR01479">
    <property type="entry name" value="GMP_PMI"/>
    <property type="match status" value="1"/>
</dbReference>
<evidence type="ECO:0000256" key="5">
    <source>
        <dbReference type="ARBA" id="ARBA00022741"/>
    </source>
</evidence>
<dbReference type="SUPFAM" id="SSF51182">
    <property type="entry name" value="RmlC-like cupins"/>
    <property type="match status" value="1"/>
</dbReference>
<dbReference type="GO" id="GO:0000271">
    <property type="term" value="P:polysaccharide biosynthetic process"/>
    <property type="evidence" value="ECO:0007669"/>
    <property type="project" value="InterPro"/>
</dbReference>
<dbReference type="FunFam" id="2.60.120.10:FF:000032">
    <property type="entry name" value="Mannose-1-phosphate guanylyltransferase/mannose-6-phosphate isomerase"/>
    <property type="match status" value="1"/>
</dbReference>
<keyword evidence="4 11" id="KW-0548">Nucleotidyltransferase</keyword>
<evidence type="ECO:0000256" key="2">
    <source>
        <dbReference type="ARBA" id="ARBA00012387"/>
    </source>
</evidence>
<keyword evidence="6" id="KW-0342">GTP-binding</keyword>
<dbReference type="InterPro" id="IPR011051">
    <property type="entry name" value="RmlC_Cupin_sf"/>
</dbReference>
<dbReference type="CDD" id="cd02213">
    <property type="entry name" value="cupin_PMI_typeII_C"/>
    <property type="match status" value="1"/>
</dbReference>
<dbReference type="InterPro" id="IPR051161">
    <property type="entry name" value="Mannose-6P_isomerase_type2"/>
</dbReference>
<dbReference type="PANTHER" id="PTHR46390:SF1">
    <property type="entry name" value="MANNOSE-1-PHOSPHATE GUANYLYLTRANSFERASE"/>
    <property type="match status" value="1"/>
</dbReference>
<evidence type="ECO:0000256" key="6">
    <source>
        <dbReference type="ARBA" id="ARBA00023134"/>
    </source>
</evidence>
<dbReference type="GO" id="GO:0005525">
    <property type="term" value="F:GTP binding"/>
    <property type="evidence" value="ECO:0007669"/>
    <property type="project" value="UniProtKB-KW"/>
</dbReference>
<reference evidence="11 12" key="1">
    <citation type="submission" date="2015-04" db="EMBL/GenBank/DDBJ databases">
        <title>Genome sequence of aromatic hydrocarbons-degrading Sphingobium chungbukense DJ77.</title>
        <authorList>
            <person name="Kim Y.-C."/>
            <person name="Chae J.-C."/>
        </authorList>
    </citation>
    <scope>NUCLEOTIDE SEQUENCE [LARGE SCALE GENOMIC DNA]</scope>
    <source>
        <strain evidence="11 12">DJ77</strain>
    </source>
</reference>
<comment type="catalytic activity">
    <reaction evidence="7">
        <text>alpha-D-mannose 1-phosphate + GTP + H(+) = GDP-alpha-D-mannose + diphosphate</text>
        <dbReference type="Rhea" id="RHEA:15229"/>
        <dbReference type="ChEBI" id="CHEBI:15378"/>
        <dbReference type="ChEBI" id="CHEBI:33019"/>
        <dbReference type="ChEBI" id="CHEBI:37565"/>
        <dbReference type="ChEBI" id="CHEBI:57527"/>
        <dbReference type="ChEBI" id="CHEBI:58409"/>
        <dbReference type="EC" id="2.7.7.13"/>
    </reaction>
</comment>
<dbReference type="InterPro" id="IPR001538">
    <property type="entry name" value="Man6P_isomerase-2_C"/>
</dbReference>
<sequence>MIKPVPLCPVILCGGSGTRLWPLSRRSFPKQFARLLDDESLFQATARRVLGPAFDRPIIVTGEPFRFTIVEQLAALGVKPDGVLIEPEARNTAPAVLAAALWLRDRHPEALMLVMPSDHQIADVASFHAAIEAAKPRALAGDIVTFGIVPSHAETGYGYLELKPGELNVSGPQELRQFVEKPDAERASLMIEAGNFLWNAGIFLFSVQAIVDAYSAHASAMSAAVASSLAAARLDLDFTRLEPEPWRGVESISIDYAIMEKISNLAVMPLTAGWSDLGGWASVWNEGRQDAVGNVCSNDVTAIDCSGTLLRTEGEGLHLVGIGLQDMIAVAMPDAVLVAPMSESQRVGEAVALLRENGVKQANMSNRDLRPWGWYESIASGDRFQVKRIMVRPGASLSLQSHHHRAEHWIVVAGTAQVTIEDQISLITENQSIYVPLGARHRLENTGKLPVLLIEVQTGAYLGEDDIIRYADVYARN</sequence>
<dbReference type="EC" id="2.7.7.13" evidence="2"/>
<dbReference type="InterPro" id="IPR014710">
    <property type="entry name" value="RmlC-like_jellyroll"/>
</dbReference>
<evidence type="ECO:0000259" key="9">
    <source>
        <dbReference type="Pfam" id="PF00483"/>
    </source>
</evidence>
<evidence type="ECO:0000313" key="11">
    <source>
        <dbReference type="EMBL" id="KKW90548.1"/>
    </source>
</evidence>
<name>A0A0M3AKR4_9SPHN</name>
<evidence type="ECO:0000256" key="4">
    <source>
        <dbReference type="ARBA" id="ARBA00022695"/>
    </source>
</evidence>
<keyword evidence="12" id="KW-1185">Reference proteome</keyword>
<dbReference type="EMBL" id="LBIC01000009">
    <property type="protein sequence ID" value="KKW90548.1"/>
    <property type="molecule type" value="Genomic_DNA"/>
</dbReference>
<evidence type="ECO:0000256" key="7">
    <source>
        <dbReference type="ARBA" id="ARBA00047343"/>
    </source>
</evidence>
<dbReference type="InterPro" id="IPR006375">
    <property type="entry name" value="Man1P_GuaTrfase/Man6P_Isoase"/>
</dbReference>
<comment type="caution">
    <text evidence="11">The sequence shown here is derived from an EMBL/GenBank/DDBJ whole genome shotgun (WGS) entry which is preliminary data.</text>
</comment>
<proteinExistence type="inferred from homology"/>
<dbReference type="CDD" id="cd02509">
    <property type="entry name" value="GDP-M1P_Guanylyltransferase"/>
    <property type="match status" value="1"/>
</dbReference>
<dbReference type="Gene3D" id="3.90.550.10">
    <property type="entry name" value="Spore Coat Polysaccharide Biosynthesis Protein SpsA, Chain A"/>
    <property type="match status" value="1"/>
</dbReference>
<accession>A0A0M3AKR4</accession>
<dbReference type="GO" id="GO:0009298">
    <property type="term" value="P:GDP-mannose biosynthetic process"/>
    <property type="evidence" value="ECO:0007669"/>
    <property type="project" value="TreeGrafter"/>
</dbReference>
<feature type="domain" description="Nucleotidyl transferase" evidence="9">
    <location>
        <begin position="9"/>
        <end position="288"/>
    </location>
</feature>
<gene>
    <name evidence="11" type="primary">cpsB</name>
    <name evidence="11" type="ORF">YP76_18305</name>
</gene>
<dbReference type="Gene3D" id="2.60.120.10">
    <property type="entry name" value="Jelly Rolls"/>
    <property type="match status" value="1"/>
</dbReference>
<evidence type="ECO:0000256" key="8">
    <source>
        <dbReference type="RuleBase" id="RU004190"/>
    </source>
</evidence>
<dbReference type="InterPro" id="IPR049577">
    <property type="entry name" value="GMPP_N"/>
</dbReference>
<dbReference type="PATRIC" id="fig|56193.3.peg.3836"/>
<dbReference type="AlphaFoldDB" id="A0A0M3AKR4"/>
<dbReference type="Pfam" id="PF00483">
    <property type="entry name" value="NTP_transferase"/>
    <property type="match status" value="1"/>
</dbReference>
<keyword evidence="3 11" id="KW-0808">Transferase</keyword>
<keyword evidence="5" id="KW-0547">Nucleotide-binding</keyword>
<dbReference type="STRING" id="56193.YP76_18305"/>
<evidence type="ECO:0000259" key="10">
    <source>
        <dbReference type="Pfam" id="PF01050"/>
    </source>
</evidence>
<dbReference type="GO" id="GO:0004475">
    <property type="term" value="F:mannose-1-phosphate guanylyltransferase (GTP) activity"/>
    <property type="evidence" value="ECO:0007669"/>
    <property type="project" value="UniProtKB-EC"/>
</dbReference>
<feature type="domain" description="Mannose-6-phosphate isomerase type II C-terminal" evidence="10">
    <location>
        <begin position="360"/>
        <end position="472"/>
    </location>
</feature>
<dbReference type="SUPFAM" id="SSF53448">
    <property type="entry name" value="Nucleotide-diphospho-sugar transferases"/>
    <property type="match status" value="1"/>
</dbReference>
<protein>
    <recommendedName>
        <fullName evidence="2">mannose-1-phosphate guanylyltransferase</fullName>
        <ecNumber evidence="2">2.7.7.13</ecNumber>
    </recommendedName>
</protein>
<dbReference type="InterPro" id="IPR005835">
    <property type="entry name" value="NTP_transferase_dom"/>
</dbReference>